<accession>A0A2U1B2P1</accession>
<reference evidence="1 2" key="1">
    <citation type="submission" date="2018-04" db="EMBL/GenBank/DDBJ databases">
        <title>Genomic Encyclopedia of Type Strains, Phase IV (KMG-IV): sequencing the most valuable type-strain genomes for metagenomic binning, comparative biology and taxonomic classification.</title>
        <authorList>
            <person name="Goeker M."/>
        </authorList>
    </citation>
    <scope>NUCLEOTIDE SEQUENCE [LARGE SCALE GENOMIC DNA]</scope>
    <source>
        <strain evidence="1 2">DSM 100231</strain>
    </source>
</reference>
<dbReference type="NCBIfam" id="NF041112">
    <property type="entry name" value="chap_CsgH_alph"/>
    <property type="match status" value="1"/>
</dbReference>
<comment type="caution">
    <text evidence="1">The sequence shown here is derived from an EMBL/GenBank/DDBJ whole genome shotgun (WGS) entry which is preliminary data.</text>
</comment>
<dbReference type="AlphaFoldDB" id="A0A2U1B2P1"/>
<proteinExistence type="predicted"/>
<sequence length="114" mass="12382">MIMFNVDNIAPTASQCMAHMNIQRGNGLLVVSGMFENKSPQTVYLSYKFKCIRVSATGRSANSQSGSFVAAPDQIVSFSKTSLCIRPSDSYDLLLEIYDGKLLLASQALAVPQL</sequence>
<dbReference type="InterPro" id="IPR047726">
    <property type="entry name" value="CsgH_dom"/>
</dbReference>
<dbReference type="Proteomes" id="UP000245466">
    <property type="component" value="Unassembled WGS sequence"/>
</dbReference>
<dbReference type="EMBL" id="QEKI01000002">
    <property type="protein sequence ID" value="PVY42918.1"/>
    <property type="molecule type" value="Genomic_DNA"/>
</dbReference>
<organism evidence="1 2">
    <name type="scientific">Pontibacter virosus</name>
    <dbReference type="NCBI Taxonomy" id="1765052"/>
    <lineage>
        <taxon>Bacteria</taxon>
        <taxon>Pseudomonadati</taxon>
        <taxon>Bacteroidota</taxon>
        <taxon>Cytophagia</taxon>
        <taxon>Cytophagales</taxon>
        <taxon>Hymenobacteraceae</taxon>
        <taxon>Pontibacter</taxon>
    </lineage>
</organism>
<dbReference type="InterPro" id="IPR053722">
    <property type="entry name" value="Curli_assembly_CsgC/AgfC"/>
</dbReference>
<dbReference type="RefSeq" id="WP_116541969.1">
    <property type="nucleotide sequence ID" value="NZ_QEKI01000002.1"/>
</dbReference>
<dbReference type="Gene3D" id="2.60.40.2420">
    <property type="match status" value="1"/>
</dbReference>
<evidence type="ECO:0000313" key="2">
    <source>
        <dbReference type="Proteomes" id="UP000245466"/>
    </source>
</evidence>
<gene>
    <name evidence="1" type="ORF">C8E01_10294</name>
</gene>
<evidence type="ECO:0008006" key="3">
    <source>
        <dbReference type="Google" id="ProtNLM"/>
    </source>
</evidence>
<protein>
    <recommendedName>
        <fullName evidence="3">Curli assembly protein CsgC</fullName>
    </recommendedName>
</protein>
<name>A0A2U1B2P1_9BACT</name>
<keyword evidence="2" id="KW-1185">Reference proteome</keyword>
<evidence type="ECO:0000313" key="1">
    <source>
        <dbReference type="EMBL" id="PVY42918.1"/>
    </source>
</evidence>